<dbReference type="GO" id="GO:0016787">
    <property type="term" value="F:hydrolase activity"/>
    <property type="evidence" value="ECO:0007669"/>
    <property type="project" value="UniProtKB-KW"/>
</dbReference>
<accession>A0A481Z983</accession>
<gene>
    <name evidence="1" type="ORF">LCPAC304_02840</name>
</gene>
<keyword evidence="1" id="KW-0378">Hydrolase</keyword>
<protein>
    <submittedName>
        <fullName evidence="1">NUDIX hydrolase</fullName>
    </submittedName>
</protein>
<evidence type="ECO:0000313" key="1">
    <source>
        <dbReference type="EMBL" id="QBK91942.1"/>
    </source>
</evidence>
<name>A0A481Z983_9VIRU</name>
<proteinExistence type="predicted"/>
<organism evidence="1">
    <name type="scientific">Pithovirus LCPAC304</name>
    <dbReference type="NCBI Taxonomy" id="2506594"/>
    <lineage>
        <taxon>Viruses</taxon>
        <taxon>Pithoviruses</taxon>
    </lineage>
</organism>
<reference evidence="1" key="1">
    <citation type="journal article" date="2019" name="MBio">
        <title>Virus Genomes from Deep Sea Sediments Expand the Ocean Megavirome and Support Independent Origins of Viral Gigantism.</title>
        <authorList>
            <person name="Backstrom D."/>
            <person name="Yutin N."/>
            <person name="Jorgensen S.L."/>
            <person name="Dharamshi J."/>
            <person name="Homa F."/>
            <person name="Zaremba-Niedwiedzka K."/>
            <person name="Spang A."/>
            <person name="Wolf Y.I."/>
            <person name="Koonin E.V."/>
            <person name="Ettema T.J."/>
        </authorList>
    </citation>
    <scope>NUCLEOTIDE SEQUENCE</scope>
</reference>
<sequence length="277" mass="32554">MERDGIPTQKENAHKKIAPFSRDAFKIVAYHTFPSRTILKSPFQKRTVVQYGIVAFSWKTQRWLLTQHKHSPPFLQILQGSYRNSELPRLLKHITLQELALIQKLSKVSFHFNKLFFDTFPTKTIEELVYAKERFFGNGPLFLHYEICRDQPTAPRWEFPNEIPLQDNENSVDCALRALKMNAGLDITRNEKSFLGRDPFYERAPSIHEGQRCESRFWLVIYMKEPRISPFTGGRTQGEAKTERIWCGEDDAMDLLLPSKQRILQEAKKFIQENFLF</sequence>
<dbReference type="EMBL" id="MK500566">
    <property type="protein sequence ID" value="QBK91942.1"/>
    <property type="molecule type" value="Genomic_DNA"/>
</dbReference>